<feature type="region of interest" description="Disordered" evidence="4">
    <location>
        <begin position="47"/>
        <end position="70"/>
    </location>
</feature>
<reference evidence="5 6" key="1">
    <citation type="journal article" date="2018" name="Evol. Lett.">
        <title>Horizontal gene cluster transfer increased hallucinogenic mushroom diversity.</title>
        <authorList>
            <person name="Reynolds H.T."/>
            <person name="Vijayakumar V."/>
            <person name="Gluck-Thaler E."/>
            <person name="Korotkin H.B."/>
            <person name="Matheny P.B."/>
            <person name="Slot J.C."/>
        </authorList>
    </citation>
    <scope>NUCLEOTIDE SEQUENCE [LARGE SCALE GENOMIC DNA]</scope>
    <source>
        <strain evidence="5 6">SRW20</strain>
    </source>
</reference>
<dbReference type="Pfam" id="PF11022">
    <property type="entry name" value="ATP19"/>
    <property type="match status" value="1"/>
</dbReference>
<name>A0A409VIC1_9AGAR</name>
<keyword evidence="3" id="KW-0472">Membrane</keyword>
<evidence type="ECO:0000256" key="1">
    <source>
        <dbReference type="ARBA" id="ARBA00004325"/>
    </source>
</evidence>
<gene>
    <name evidence="5" type="ORF">CVT26_010660</name>
</gene>
<dbReference type="STRING" id="231916.A0A409VIC1"/>
<organism evidence="5 6">
    <name type="scientific">Gymnopilus dilepis</name>
    <dbReference type="NCBI Taxonomy" id="231916"/>
    <lineage>
        <taxon>Eukaryota</taxon>
        <taxon>Fungi</taxon>
        <taxon>Dikarya</taxon>
        <taxon>Basidiomycota</taxon>
        <taxon>Agaricomycotina</taxon>
        <taxon>Agaricomycetes</taxon>
        <taxon>Agaricomycetidae</taxon>
        <taxon>Agaricales</taxon>
        <taxon>Agaricineae</taxon>
        <taxon>Hymenogastraceae</taxon>
        <taxon>Gymnopilus</taxon>
    </lineage>
</organism>
<evidence type="ECO:0000256" key="2">
    <source>
        <dbReference type="ARBA" id="ARBA00023128"/>
    </source>
</evidence>
<dbReference type="PANTHER" id="PTHR28074:SF1">
    <property type="entry name" value="ATP SYNTHASE SUBUNIT K, MITOCHONDRIAL"/>
    <property type="match status" value="1"/>
</dbReference>
<dbReference type="GO" id="GO:0031966">
    <property type="term" value="C:mitochondrial membrane"/>
    <property type="evidence" value="ECO:0007669"/>
    <property type="project" value="UniProtKB-SubCell"/>
</dbReference>
<keyword evidence="2" id="KW-0496">Mitochondrion</keyword>
<keyword evidence="6" id="KW-1185">Reference proteome</keyword>
<sequence length="168" mass="18193">MLDMWKIFESGHFEPRPVEPPRYSRELQLPRRTICWGEVAERLSPVQISASGRRPGSQAKDGNSRVESNVTKIRCPPSPTANSSFVPIMSYQIFGKAVKNEYLALGTFGLTFGSAWLATRGGNKATAQAKPQTVEQAKESVPINAGSSILNFIKEAEKEGAGASSGGH</sequence>
<evidence type="ECO:0000313" key="6">
    <source>
        <dbReference type="Proteomes" id="UP000284706"/>
    </source>
</evidence>
<dbReference type="Proteomes" id="UP000284706">
    <property type="component" value="Unassembled WGS sequence"/>
</dbReference>
<dbReference type="InterPro" id="IPR021278">
    <property type="entry name" value="ATP19"/>
</dbReference>
<dbReference type="GO" id="GO:0015986">
    <property type="term" value="P:proton motive force-driven ATP synthesis"/>
    <property type="evidence" value="ECO:0007669"/>
    <property type="project" value="TreeGrafter"/>
</dbReference>
<proteinExistence type="predicted"/>
<dbReference type="InParanoid" id="A0A409VIC1"/>
<comment type="subcellular location">
    <subcellularLocation>
        <location evidence="1">Mitochondrion membrane</location>
    </subcellularLocation>
</comment>
<evidence type="ECO:0000256" key="3">
    <source>
        <dbReference type="ARBA" id="ARBA00023136"/>
    </source>
</evidence>
<dbReference type="PANTHER" id="PTHR28074">
    <property type="entry name" value="ATP SYNTHASE SUBUNIT K, MITOCHONDRIAL"/>
    <property type="match status" value="1"/>
</dbReference>
<evidence type="ECO:0000313" key="5">
    <source>
        <dbReference type="EMBL" id="PPQ66000.1"/>
    </source>
</evidence>
<evidence type="ECO:0000256" key="4">
    <source>
        <dbReference type="SAM" id="MobiDB-lite"/>
    </source>
</evidence>
<dbReference type="EMBL" id="NHYE01005641">
    <property type="protein sequence ID" value="PPQ66000.1"/>
    <property type="molecule type" value="Genomic_DNA"/>
</dbReference>
<protein>
    <submittedName>
        <fullName evidence="5">Uncharacterized protein</fullName>
    </submittedName>
</protein>
<comment type="caution">
    <text evidence="5">The sequence shown here is derived from an EMBL/GenBank/DDBJ whole genome shotgun (WGS) entry which is preliminary data.</text>
</comment>
<accession>A0A409VIC1</accession>
<dbReference type="AlphaFoldDB" id="A0A409VIC1"/>
<dbReference type="OrthoDB" id="2094445at2759"/>